<protein>
    <submittedName>
        <fullName evidence="1">Uncharacterized protein</fullName>
    </submittedName>
</protein>
<name>A0A6C0AGX0_9ZZZZ</name>
<proteinExistence type="predicted"/>
<evidence type="ECO:0000313" key="1">
    <source>
        <dbReference type="EMBL" id="QHS79018.1"/>
    </source>
</evidence>
<organism evidence="1">
    <name type="scientific">viral metagenome</name>
    <dbReference type="NCBI Taxonomy" id="1070528"/>
    <lineage>
        <taxon>unclassified sequences</taxon>
        <taxon>metagenomes</taxon>
        <taxon>organismal metagenomes</taxon>
    </lineage>
</organism>
<dbReference type="EMBL" id="MN740625">
    <property type="protein sequence ID" value="QHS79018.1"/>
    <property type="molecule type" value="Genomic_DNA"/>
</dbReference>
<sequence length="91" mass="10781">MRKAIQLNPFHTEHFVWVDFGIHHLFGNNPLSIQSLHYEGDQVRIGRIWDPTYVRNPEDIYHKVAWYFAGGVFGGKRKALLDFDIQMKKMH</sequence>
<reference evidence="1" key="1">
    <citation type="journal article" date="2020" name="Nature">
        <title>Giant virus diversity and host interactions through global metagenomics.</title>
        <authorList>
            <person name="Schulz F."/>
            <person name="Roux S."/>
            <person name="Paez-Espino D."/>
            <person name="Jungbluth S."/>
            <person name="Walsh D.A."/>
            <person name="Denef V.J."/>
            <person name="McMahon K.D."/>
            <person name="Konstantinidis K.T."/>
            <person name="Eloe-Fadrosh E.A."/>
            <person name="Kyrpides N.C."/>
            <person name="Woyke T."/>
        </authorList>
    </citation>
    <scope>NUCLEOTIDE SEQUENCE</scope>
    <source>
        <strain evidence="1">GVMAG-S-1035118-87</strain>
    </source>
</reference>
<accession>A0A6C0AGX0</accession>
<dbReference type="AlphaFoldDB" id="A0A6C0AGX0"/>